<dbReference type="EMBL" id="ABCK01000023">
    <property type="protein sequence ID" value="EDM25814.1"/>
    <property type="molecule type" value="Genomic_DNA"/>
</dbReference>
<dbReference type="InterPro" id="IPR022310">
    <property type="entry name" value="NAD/GMP_synthase"/>
</dbReference>
<dbReference type="AlphaFoldDB" id="A6DR67"/>
<dbReference type="NCBIfam" id="TIGR00268">
    <property type="entry name" value="ATP-dependent sacrificial sulfur transferase LarE"/>
    <property type="match status" value="1"/>
</dbReference>
<gene>
    <name evidence="3" type="ORF">LNTAR_01367</name>
</gene>
<dbReference type="eggNOG" id="COG1606">
    <property type="taxonomic scope" value="Bacteria"/>
</dbReference>
<protein>
    <recommendedName>
        <fullName evidence="2">NAD/GMP synthase domain-containing protein</fullName>
    </recommendedName>
</protein>
<dbReference type="PIRSF" id="PIRSF006661">
    <property type="entry name" value="PP-lp_UCP006661"/>
    <property type="match status" value="1"/>
</dbReference>
<accession>A6DR67</accession>
<dbReference type="Gene3D" id="3.40.50.620">
    <property type="entry name" value="HUPs"/>
    <property type="match status" value="1"/>
</dbReference>
<dbReference type="STRING" id="313628.LNTAR_01367"/>
<evidence type="ECO:0000313" key="4">
    <source>
        <dbReference type="Proteomes" id="UP000004947"/>
    </source>
</evidence>
<dbReference type="GO" id="GO:0016783">
    <property type="term" value="F:sulfurtransferase activity"/>
    <property type="evidence" value="ECO:0007669"/>
    <property type="project" value="InterPro"/>
</dbReference>
<dbReference type="RefSeq" id="WP_007280339.1">
    <property type="nucleotide sequence ID" value="NZ_ABCK01000023.1"/>
</dbReference>
<comment type="caution">
    <text evidence="3">The sequence shown here is derived from an EMBL/GenBank/DDBJ whole genome shotgun (WGS) entry which is preliminary data.</text>
</comment>
<evidence type="ECO:0000313" key="3">
    <source>
        <dbReference type="EMBL" id="EDM25814.1"/>
    </source>
</evidence>
<organism evidence="3 4">
    <name type="scientific">Lentisphaera araneosa HTCC2155</name>
    <dbReference type="NCBI Taxonomy" id="313628"/>
    <lineage>
        <taxon>Bacteria</taxon>
        <taxon>Pseudomonadati</taxon>
        <taxon>Lentisphaerota</taxon>
        <taxon>Lentisphaeria</taxon>
        <taxon>Lentisphaerales</taxon>
        <taxon>Lentisphaeraceae</taxon>
        <taxon>Lentisphaera</taxon>
    </lineage>
</organism>
<dbReference type="InterPro" id="IPR052188">
    <property type="entry name" value="Ni-pincer_cofactor_biosynth"/>
</dbReference>
<feature type="active site" description="Nucleophile and sulfur donor" evidence="1">
    <location>
        <position position="176"/>
    </location>
</feature>
<dbReference type="OrthoDB" id="9776919at2"/>
<name>A6DR67_9BACT</name>
<keyword evidence="4" id="KW-1185">Reference proteome</keyword>
<dbReference type="SUPFAM" id="SSF52402">
    <property type="entry name" value="Adenine nucleotide alpha hydrolases-like"/>
    <property type="match status" value="1"/>
</dbReference>
<dbReference type="GO" id="GO:0006163">
    <property type="term" value="P:purine nucleotide metabolic process"/>
    <property type="evidence" value="ECO:0007669"/>
    <property type="project" value="UniProtKB-ARBA"/>
</dbReference>
<dbReference type="InterPro" id="IPR014729">
    <property type="entry name" value="Rossmann-like_a/b/a_fold"/>
</dbReference>
<reference evidence="3 4" key="1">
    <citation type="journal article" date="2010" name="J. Bacteriol.">
        <title>Genome sequence of Lentisphaera araneosa HTCC2155T, the type species of the order Lentisphaerales in the phylum Lentisphaerae.</title>
        <authorList>
            <person name="Thrash J.C."/>
            <person name="Cho J.C."/>
            <person name="Vergin K.L."/>
            <person name="Morris R.M."/>
            <person name="Giovannoni S.J."/>
        </authorList>
    </citation>
    <scope>NUCLEOTIDE SEQUENCE [LARGE SCALE GENOMIC DNA]</scope>
    <source>
        <strain evidence="3 4">HTCC2155</strain>
    </source>
</reference>
<dbReference type="Pfam" id="PF02540">
    <property type="entry name" value="NAD_synthase"/>
    <property type="match status" value="1"/>
</dbReference>
<dbReference type="PANTHER" id="PTHR43169">
    <property type="entry name" value="EXSB FAMILY PROTEIN"/>
    <property type="match status" value="1"/>
</dbReference>
<dbReference type="PANTHER" id="PTHR43169:SF2">
    <property type="entry name" value="NAD_GMP SYNTHASE DOMAIN-CONTAINING PROTEIN"/>
    <property type="match status" value="1"/>
</dbReference>
<dbReference type="InterPro" id="IPR005232">
    <property type="entry name" value="LarE"/>
</dbReference>
<dbReference type="Proteomes" id="UP000004947">
    <property type="component" value="Unassembled WGS sequence"/>
</dbReference>
<sequence length="265" mass="30120">MNKELTEKLLQVKQELQSLDSLAIAYSGGVDSSLLAALAYEFISPEKVELIIADSPSIPRSELKEAKALAEERNWDLTIIYTHEIDNPNYQENSGDRCYYCKSELFSEMSAYAKEKDIRTLAYGAILDDLSDHRPGAKAAAEHAVIAPLQILSKEEIRELSRERDLPTASRASFACLASRLPVGEKVTVQKLTQIEMAEEVLKEQKFYQYRARHHGDLLRIEVEEEAIERFLDKDFRKNILSQLKKVGYRHITLDLAGYRTGSTH</sequence>
<evidence type="ECO:0000256" key="1">
    <source>
        <dbReference type="PIRSR" id="PIRSR006661-1"/>
    </source>
</evidence>
<evidence type="ECO:0000259" key="2">
    <source>
        <dbReference type="Pfam" id="PF02540"/>
    </source>
</evidence>
<dbReference type="CDD" id="cd01990">
    <property type="entry name" value="LarE-like"/>
    <property type="match status" value="1"/>
</dbReference>
<feature type="domain" description="NAD/GMP synthase" evidence="2">
    <location>
        <begin position="19"/>
        <end position="79"/>
    </location>
</feature>
<proteinExistence type="predicted"/>